<dbReference type="AlphaFoldDB" id="A0A8D2Q8C8"/>
<sequence>MDLTRVAVKGTGGHQIGRGARSHQGLQESNLFTSHLSSVSFDSLLIAANLIETCLEQMKHIHAQLNLDSLRPGKAFQRKKDDNLSKELKLVMQLLRNCFFQNENCKAAALGTHLISILHSLWPWLLMDDSLMQTALHLLCVYTANYPSGCGSLCVSSSGLSPLQTAQRTAAGNSLMHSIVKLASQTPAENSVIQQMTFNLLANLVISHDCKGILQKNNFLQNFLSVSLPKGGNKSLGSLAVAWLKLLLNLSFGEDGQQMIVKLNGSLDQLIEMAKFKHRSNPNIILLIVHNICFNPANKPKILANDKAISLLSDCLESDSPAAQRIGASALWALLHNYQKVSIYFFTFSPLVNTFTHKHCNFYLCIVLHIIPFY</sequence>
<dbReference type="InterPro" id="IPR030791">
    <property type="entry name" value="Rotatin"/>
</dbReference>
<evidence type="ECO:0000313" key="1">
    <source>
        <dbReference type="Ensembl" id="ENSVKKP00000027076.1"/>
    </source>
</evidence>
<dbReference type="PANTHER" id="PTHR31691">
    <property type="entry name" value="ROTATIN"/>
    <property type="match status" value="1"/>
</dbReference>
<name>A0A8D2Q8C8_VARKO</name>
<dbReference type="InterPro" id="IPR011989">
    <property type="entry name" value="ARM-like"/>
</dbReference>
<protein>
    <recommendedName>
        <fullName evidence="3">Rotatin</fullName>
    </recommendedName>
</protein>
<dbReference type="Ensembl" id="ENSVKKT00000027736.1">
    <property type="protein sequence ID" value="ENSVKKP00000027076.1"/>
    <property type="gene ID" value="ENSVKKG00000017635.1"/>
</dbReference>
<dbReference type="GO" id="GO:0032053">
    <property type="term" value="P:ciliary basal body organization"/>
    <property type="evidence" value="ECO:0007669"/>
    <property type="project" value="TreeGrafter"/>
</dbReference>
<evidence type="ECO:0000313" key="2">
    <source>
        <dbReference type="Proteomes" id="UP000694545"/>
    </source>
</evidence>
<keyword evidence="2" id="KW-1185">Reference proteome</keyword>
<dbReference type="PANTHER" id="PTHR31691:SF1">
    <property type="entry name" value="ROTATIN"/>
    <property type="match status" value="1"/>
</dbReference>
<dbReference type="Gene3D" id="1.25.10.10">
    <property type="entry name" value="Leucine-rich Repeat Variant"/>
    <property type="match status" value="1"/>
</dbReference>
<accession>A0A8D2Q8C8</accession>
<organism evidence="1 2">
    <name type="scientific">Varanus komodoensis</name>
    <name type="common">Komodo dragon</name>
    <dbReference type="NCBI Taxonomy" id="61221"/>
    <lineage>
        <taxon>Eukaryota</taxon>
        <taxon>Metazoa</taxon>
        <taxon>Chordata</taxon>
        <taxon>Craniata</taxon>
        <taxon>Vertebrata</taxon>
        <taxon>Euteleostomi</taxon>
        <taxon>Lepidosauria</taxon>
        <taxon>Squamata</taxon>
        <taxon>Bifurcata</taxon>
        <taxon>Unidentata</taxon>
        <taxon>Episquamata</taxon>
        <taxon>Toxicofera</taxon>
        <taxon>Anguimorpha</taxon>
        <taxon>Paleoanguimorpha</taxon>
        <taxon>Varanoidea</taxon>
        <taxon>Varanidae</taxon>
        <taxon>Varanus</taxon>
    </lineage>
</organism>
<reference evidence="1" key="1">
    <citation type="submission" date="2025-08" db="UniProtKB">
        <authorList>
            <consortium name="Ensembl"/>
        </authorList>
    </citation>
    <scope>IDENTIFICATION</scope>
</reference>
<dbReference type="Proteomes" id="UP000694545">
    <property type="component" value="Unplaced"/>
</dbReference>
<dbReference type="InterPro" id="IPR016024">
    <property type="entry name" value="ARM-type_fold"/>
</dbReference>
<dbReference type="GO" id="GO:0005813">
    <property type="term" value="C:centrosome"/>
    <property type="evidence" value="ECO:0007669"/>
    <property type="project" value="InterPro"/>
</dbReference>
<proteinExistence type="predicted"/>
<evidence type="ECO:0008006" key="3">
    <source>
        <dbReference type="Google" id="ProtNLM"/>
    </source>
</evidence>
<dbReference type="OMA" id="NDECKAV"/>
<dbReference type="SUPFAM" id="SSF48371">
    <property type="entry name" value="ARM repeat"/>
    <property type="match status" value="1"/>
</dbReference>
<dbReference type="GO" id="GO:0036064">
    <property type="term" value="C:ciliary basal body"/>
    <property type="evidence" value="ECO:0007669"/>
    <property type="project" value="InterPro"/>
</dbReference>
<dbReference type="GO" id="GO:0010457">
    <property type="term" value="P:centriole-centriole cohesion"/>
    <property type="evidence" value="ECO:0007669"/>
    <property type="project" value="TreeGrafter"/>
</dbReference>
<reference evidence="1" key="2">
    <citation type="submission" date="2025-09" db="UniProtKB">
        <authorList>
            <consortium name="Ensembl"/>
        </authorList>
    </citation>
    <scope>IDENTIFICATION</scope>
</reference>
<dbReference type="GO" id="GO:0005814">
    <property type="term" value="C:centriole"/>
    <property type="evidence" value="ECO:0007669"/>
    <property type="project" value="TreeGrafter"/>
</dbReference>
<dbReference type="GO" id="GO:0007099">
    <property type="term" value="P:centriole replication"/>
    <property type="evidence" value="ECO:0007669"/>
    <property type="project" value="TreeGrafter"/>
</dbReference>